<comment type="caution">
    <text evidence="8">The sequence shown here is derived from an EMBL/GenBank/DDBJ whole genome shotgun (WGS) entry which is preliminary data.</text>
</comment>
<dbReference type="Proteomes" id="UP000238642">
    <property type="component" value="Unassembled WGS sequence"/>
</dbReference>
<feature type="transmembrane region" description="Helical" evidence="5">
    <location>
        <begin position="334"/>
        <end position="355"/>
    </location>
</feature>
<comment type="subunit">
    <text evidence="5">NDH-1 is composed of 14 different subunits. Subunits NuoA, H, J, K, L, M, N constitute the membrane sector of the complex.</text>
</comment>
<evidence type="ECO:0000256" key="4">
    <source>
        <dbReference type="ARBA" id="ARBA00023136"/>
    </source>
</evidence>
<evidence type="ECO:0000256" key="6">
    <source>
        <dbReference type="RuleBase" id="RU000320"/>
    </source>
</evidence>
<evidence type="ECO:0000259" key="7">
    <source>
        <dbReference type="Pfam" id="PF00361"/>
    </source>
</evidence>
<feature type="domain" description="NADH:quinone oxidoreductase/Mrp antiporter transmembrane" evidence="7">
    <location>
        <begin position="131"/>
        <end position="410"/>
    </location>
</feature>
<feature type="transmembrane region" description="Helical" evidence="5">
    <location>
        <begin position="134"/>
        <end position="155"/>
    </location>
</feature>
<feature type="transmembrane region" description="Helical" evidence="5">
    <location>
        <begin position="46"/>
        <end position="63"/>
    </location>
</feature>
<keyword evidence="5" id="KW-0520">NAD</keyword>
<comment type="subcellular location">
    <subcellularLocation>
        <location evidence="5">Cell membrane</location>
        <topology evidence="5">Multi-pass membrane protein</topology>
    </subcellularLocation>
    <subcellularLocation>
        <location evidence="1">Endomembrane system</location>
        <topology evidence="1">Multi-pass membrane protein</topology>
    </subcellularLocation>
    <subcellularLocation>
        <location evidence="6">Membrane</location>
        <topology evidence="6">Multi-pass membrane protein</topology>
    </subcellularLocation>
</comment>
<keyword evidence="5" id="KW-1278">Translocase</keyword>
<evidence type="ECO:0000313" key="8">
    <source>
        <dbReference type="EMBL" id="PRD54431.1"/>
    </source>
</evidence>
<gene>
    <name evidence="5" type="primary">nuoN</name>
    <name evidence="8" type="ORF">C5749_13305</name>
</gene>
<dbReference type="OrthoDB" id="9811718at2"/>
<feature type="transmembrane region" description="Helical" evidence="5">
    <location>
        <begin position="419"/>
        <end position="438"/>
    </location>
</feature>
<dbReference type="GO" id="GO:0012505">
    <property type="term" value="C:endomembrane system"/>
    <property type="evidence" value="ECO:0007669"/>
    <property type="project" value="UniProtKB-SubCell"/>
</dbReference>
<keyword evidence="9" id="KW-1185">Reference proteome</keyword>
<feature type="transmembrane region" description="Helical" evidence="5">
    <location>
        <begin position="459"/>
        <end position="483"/>
    </location>
</feature>
<feature type="transmembrane region" description="Helical" evidence="5">
    <location>
        <begin position="279"/>
        <end position="298"/>
    </location>
</feature>
<accession>A0A2S9JMS8</accession>
<dbReference type="EC" id="7.1.1.-" evidence="5"/>
<proteinExistence type="inferred from homology"/>
<keyword evidence="3 5" id="KW-1133">Transmembrane helix</keyword>
<feature type="transmembrane region" description="Helical" evidence="5">
    <location>
        <begin position="23"/>
        <end position="39"/>
    </location>
</feature>
<comment type="similarity">
    <text evidence="5">Belongs to the complex I subunit 2 family.</text>
</comment>
<feature type="transmembrane region" description="Helical" evidence="5">
    <location>
        <begin position="209"/>
        <end position="234"/>
    </location>
</feature>
<feature type="transmembrane region" description="Helical" evidence="5">
    <location>
        <begin position="113"/>
        <end position="128"/>
    </location>
</feature>
<dbReference type="GO" id="GO:0008137">
    <property type="term" value="F:NADH dehydrogenase (ubiquinone) activity"/>
    <property type="evidence" value="ECO:0007669"/>
    <property type="project" value="InterPro"/>
</dbReference>
<protein>
    <recommendedName>
        <fullName evidence="5">NADH-quinone oxidoreductase subunit N</fullName>
        <ecNumber evidence="5">7.1.1.-</ecNumber>
    </recommendedName>
    <alternativeName>
        <fullName evidence="5">NADH dehydrogenase I subunit N</fullName>
    </alternativeName>
    <alternativeName>
        <fullName evidence="5">NDH-1 subunit N</fullName>
    </alternativeName>
</protein>
<feature type="transmembrane region" description="Helical" evidence="5">
    <location>
        <begin position="376"/>
        <end position="399"/>
    </location>
</feature>
<keyword evidence="4 5" id="KW-0472">Membrane</keyword>
<dbReference type="GO" id="GO:0050136">
    <property type="term" value="F:NADH dehydrogenase (quinone) (non-electrogenic) activity"/>
    <property type="evidence" value="ECO:0007669"/>
    <property type="project" value="UniProtKB-UniRule"/>
</dbReference>
<dbReference type="GO" id="GO:0042773">
    <property type="term" value="P:ATP synthesis coupled electron transport"/>
    <property type="evidence" value="ECO:0007669"/>
    <property type="project" value="InterPro"/>
</dbReference>
<organism evidence="8 9">
    <name type="scientific">Sphingobacterium gobiense</name>
    <dbReference type="NCBI Taxonomy" id="1382456"/>
    <lineage>
        <taxon>Bacteria</taxon>
        <taxon>Pseudomonadati</taxon>
        <taxon>Bacteroidota</taxon>
        <taxon>Sphingobacteriia</taxon>
        <taxon>Sphingobacteriales</taxon>
        <taxon>Sphingobacteriaceae</taxon>
        <taxon>Sphingobacterium</taxon>
    </lineage>
</organism>
<comment type="function">
    <text evidence="5">NDH-1 shuttles electrons from NADH, via FMN and iron-sulfur (Fe-S) centers, to quinones in the respiratory chain. The immediate electron acceptor for the enzyme in this species is believed to be a menaquinone. Couples the redox reaction to proton translocation (for every two electrons transferred, four hydrogen ions are translocated across the cytoplasmic membrane), and thus conserves the redox energy in a proton gradient.</text>
</comment>
<evidence type="ECO:0000256" key="5">
    <source>
        <dbReference type="HAMAP-Rule" id="MF_00445"/>
    </source>
</evidence>
<dbReference type="InterPro" id="IPR010096">
    <property type="entry name" value="NADH-Q_OxRdtase_suN/2"/>
</dbReference>
<evidence type="ECO:0000256" key="2">
    <source>
        <dbReference type="ARBA" id="ARBA00022692"/>
    </source>
</evidence>
<evidence type="ECO:0000313" key="9">
    <source>
        <dbReference type="Proteomes" id="UP000238642"/>
    </source>
</evidence>
<dbReference type="PANTHER" id="PTHR22773">
    <property type="entry name" value="NADH DEHYDROGENASE"/>
    <property type="match status" value="1"/>
</dbReference>
<keyword evidence="5" id="KW-0874">Quinone</keyword>
<evidence type="ECO:0000256" key="1">
    <source>
        <dbReference type="ARBA" id="ARBA00004127"/>
    </source>
</evidence>
<keyword evidence="5" id="KW-0813">Transport</keyword>
<dbReference type="Pfam" id="PF00361">
    <property type="entry name" value="Proton_antipo_M"/>
    <property type="match status" value="1"/>
</dbReference>
<dbReference type="GO" id="GO:0005886">
    <property type="term" value="C:plasma membrane"/>
    <property type="evidence" value="ECO:0007669"/>
    <property type="project" value="UniProtKB-SubCell"/>
</dbReference>
<sequence>MNVSIPHILDQIIASVPLFKPELVLIIGFIVCIFTALFFEKRWKNSTFIACMVTLAFSLYYLIDQMPNTGTGFSGMWLVDPLSTYARLVIICSTLIIAIFLQQRHSKKNNGDVYSILLAATLGMHVLSSTSNWLMAFIGIEMVSIASYILVGYFSQNKVQSEAAMKYVLFGSVCAAVMLYGLSLVYGLTGNLDFQSAMHLQGLMDAPKAIITLALLFIFVGIGFKLSFVPFHVWSPDVYQGAPTAITAFLSTIPKVGAIVLFARLYQSWTSTAFYFSELSTWFIIGVAIVTMLIGNLAALRQQDVKRMMAYSSIGHTGLLLMAVFAYQDAFSYLLFYIVAYVVMNLASFIFIDQIEQQTGSTSLLSYAGLGKKMPLLFTAFTLVAVSLIGIPPTVGFVAKLMVFTSTFSFFQSSGDTGVLVMLIVGALTSVISLFFYFKIPLYAFLRDTDQPVAVKKQISVLLCIAYTLTILVILFGIFPNWLMAYLSTSFS</sequence>
<keyword evidence="5" id="KW-1003">Cell membrane</keyword>
<keyword evidence="2 5" id="KW-0812">Transmembrane</keyword>
<name>A0A2S9JMS8_9SPHI</name>
<dbReference type="AlphaFoldDB" id="A0A2S9JMS8"/>
<feature type="transmembrane region" description="Helical" evidence="5">
    <location>
        <begin position="246"/>
        <end position="267"/>
    </location>
</feature>
<dbReference type="InterPro" id="IPR001750">
    <property type="entry name" value="ND/Mrp_TM"/>
</dbReference>
<evidence type="ECO:0000256" key="3">
    <source>
        <dbReference type="ARBA" id="ARBA00022989"/>
    </source>
</evidence>
<dbReference type="EMBL" id="PVBS01000002">
    <property type="protein sequence ID" value="PRD54431.1"/>
    <property type="molecule type" value="Genomic_DNA"/>
</dbReference>
<dbReference type="HAMAP" id="MF_00445">
    <property type="entry name" value="NDH1_NuoN_1"/>
    <property type="match status" value="1"/>
</dbReference>
<feature type="transmembrane region" description="Helical" evidence="5">
    <location>
        <begin position="167"/>
        <end position="189"/>
    </location>
</feature>
<dbReference type="GO" id="GO:0048038">
    <property type="term" value="F:quinone binding"/>
    <property type="evidence" value="ECO:0007669"/>
    <property type="project" value="UniProtKB-KW"/>
</dbReference>
<feature type="transmembrane region" description="Helical" evidence="5">
    <location>
        <begin position="310"/>
        <end position="328"/>
    </location>
</feature>
<comment type="catalytic activity">
    <reaction evidence="5">
        <text>a quinone + NADH + 5 H(+)(in) = a quinol + NAD(+) + 4 H(+)(out)</text>
        <dbReference type="Rhea" id="RHEA:57888"/>
        <dbReference type="ChEBI" id="CHEBI:15378"/>
        <dbReference type="ChEBI" id="CHEBI:24646"/>
        <dbReference type="ChEBI" id="CHEBI:57540"/>
        <dbReference type="ChEBI" id="CHEBI:57945"/>
        <dbReference type="ChEBI" id="CHEBI:132124"/>
    </reaction>
</comment>
<reference evidence="8 9" key="1">
    <citation type="submission" date="2018-02" db="EMBL/GenBank/DDBJ databases">
        <title>The draft genome of Sphingobacterium gobiense H7.</title>
        <authorList>
            <person name="Li L."/>
            <person name="Liu L."/>
            <person name="Zhang X."/>
            <person name="Wang T."/>
            <person name="Liang L."/>
        </authorList>
    </citation>
    <scope>NUCLEOTIDE SEQUENCE [LARGE SCALE GENOMIC DNA]</scope>
    <source>
        <strain evidence="8 9">ACCC 05757</strain>
    </source>
</reference>
<dbReference type="RefSeq" id="WP_105726647.1">
    <property type="nucleotide sequence ID" value="NZ_PVBS01000002.1"/>
</dbReference>
<feature type="transmembrane region" description="Helical" evidence="5">
    <location>
        <begin position="83"/>
        <end position="101"/>
    </location>
</feature>